<dbReference type="GeneID" id="41599608"/>
<reference evidence="1 2" key="3">
    <citation type="journal article" date="2019" name="Int. J. Syst. Evol. Microbiol.">
        <title>Nitrosopumilus adriaticus sp. nov. and Nitrosopumilus piranensis sp. nov., two ammonia-oxidizing archaea from the Adriatic Sea and members of the class Nitrososphaeria.</title>
        <authorList>
            <person name="Bayer B."/>
            <person name="Vojvoda J."/>
            <person name="Reinthaler T."/>
            <person name="Reyes C."/>
            <person name="Pinto M."/>
            <person name="Herndl G.J."/>
        </authorList>
    </citation>
    <scope>NUCLEOTIDE SEQUENCE [LARGE SCALE GENOMIC DNA]</scope>
    <source>
        <strain evidence="1 2">D3C</strain>
    </source>
</reference>
<dbReference type="AlphaFoldDB" id="A0A0C5C8X6"/>
<reference evidence="1 2" key="2">
    <citation type="journal article" date="2016" name="ISME J.">
        <title>Physiological and genomic characterization of two novel marine thaumarchaeal strains indicates niche differentiation.</title>
        <authorList>
            <person name="Bayer B."/>
            <person name="Vojvoda J."/>
            <person name="Offre P."/>
            <person name="Alves R.J."/>
            <person name="Elisabeth N.H."/>
            <person name="Garcia J.A."/>
            <person name="Volland J.M."/>
            <person name="Srivastava A."/>
            <person name="Schleper C."/>
            <person name="Herndl G.J."/>
        </authorList>
    </citation>
    <scope>NUCLEOTIDE SEQUENCE [LARGE SCALE GENOMIC DNA]</scope>
    <source>
        <strain evidence="1 2">D3C</strain>
    </source>
</reference>
<dbReference type="HOGENOM" id="CLU_1891323_0_0_2"/>
<protein>
    <submittedName>
        <fullName evidence="1">Uncharacterized protein</fullName>
    </submittedName>
</protein>
<dbReference type="EMBL" id="CP010868">
    <property type="protein sequence ID" value="AJM91662.1"/>
    <property type="molecule type" value="Genomic_DNA"/>
</dbReference>
<dbReference type="STRING" id="1582439.NPIRD3C_0446"/>
<evidence type="ECO:0000313" key="1">
    <source>
        <dbReference type="EMBL" id="AJM91662.1"/>
    </source>
</evidence>
<dbReference type="RefSeq" id="WP_148702638.1">
    <property type="nucleotide sequence ID" value="NZ_CP010868.1"/>
</dbReference>
<accession>A0A0C5C8X6</accession>
<reference evidence="2" key="1">
    <citation type="submission" date="2015-02" db="EMBL/GenBank/DDBJ databases">
        <title>Characterization of two novel Thaumarchaeota isolated from the Northern Adriatic Sea.</title>
        <authorList>
            <person name="Bayer B."/>
            <person name="Vojvoda J."/>
            <person name="Offre P."/>
            <person name="Srivastava A."/>
            <person name="Elisabeth N."/>
            <person name="Garcia J.A.L."/>
            <person name="Schleper C."/>
            <person name="Herndl G.J."/>
        </authorList>
    </citation>
    <scope>NUCLEOTIDE SEQUENCE [LARGE SCALE GENOMIC DNA]</scope>
    <source>
        <strain evidence="2">D3C</strain>
    </source>
</reference>
<keyword evidence="2" id="KW-1185">Reference proteome</keyword>
<name>A0A0C5C8X6_9ARCH</name>
<dbReference type="KEGG" id="nid:NPIRD3C_0446"/>
<organism evidence="1 2">
    <name type="scientific">Nitrosopumilus piranensis</name>
    <dbReference type="NCBI Taxonomy" id="1582439"/>
    <lineage>
        <taxon>Archaea</taxon>
        <taxon>Nitrososphaerota</taxon>
        <taxon>Nitrososphaeria</taxon>
        <taxon>Nitrosopumilales</taxon>
        <taxon>Nitrosopumilaceae</taxon>
        <taxon>Nitrosopumilus</taxon>
    </lineage>
</organism>
<dbReference type="PATRIC" id="fig|1582439.9.peg.448"/>
<evidence type="ECO:0000313" key="2">
    <source>
        <dbReference type="Proteomes" id="UP000032027"/>
    </source>
</evidence>
<dbReference type="OrthoDB" id="9885at2157"/>
<proteinExistence type="predicted"/>
<dbReference type="Proteomes" id="UP000032027">
    <property type="component" value="Chromosome"/>
</dbReference>
<gene>
    <name evidence="1" type="ORF">NPIRD3C_0446</name>
</gene>
<sequence length="134" mass="16004">MSQDSESSVCNIFKDNSSKIINKLEMQIPSHFQIYSDMYKEYLHLLDDIFGTCIISEKEFFEKMNTDKNSMKNIKSFSDSLTDFWIKQIDNYDNYLKWYSQMRISGMKSYDQFVHIMMDSYSKSLSNFSTNFED</sequence>